<dbReference type="Pfam" id="PF03028">
    <property type="entry name" value="Dynein_heavy"/>
    <property type="match status" value="1"/>
</dbReference>
<keyword evidence="21" id="KW-1185">Reference proteome</keyword>
<sequence length="1504" mass="170708">MTNHVREEAVVMCKHFHESVRSLSLKYYETMRRRNYVTPTSYLELIKTFKHMLNKKRMELLTLKKRYVIGLEKLVFSEEQISVMKTELLDLQPMLLNRSEETAALAKIIESESKEVEQVRKVVEKDEAAATEAAMGSKAIKEECEEKLAVAMPALNAAISALDTLKQTDISIVKAMANPPSGVKLVMESVCIMKGIKPERKPVDGKMVEDYWPAAKKLLGDMKFLETLKEYDKDNIPAATMTKIRGTYITNPEFDPKIIKNVSSAAEGLCKWVCALEVYDKVAKVVAPKKKALEAALLVLDDQMAKLRQKQAELKEVTDKLEALNDDLENKQMEKENLEENIKLTEIKIDRAEKLISGLGGEKIRWTQNVKDLTDTYDNIVGDVLLSAAVVAYLGPFEMAYRSNVLTEWYEMCKEKEIPVNDNFSLITTLGDPVKIRDWQIAGLPVDSFSIDNGIIVSSANRWPLMIDPQGQANKWIKNMEKVNKLAVIKLSDSNYTRTLENCLQFGNPCLLENVEEELDPLLEPILLRQTFKSGGVDYIKVGDQIVEYSSDFKLYITTSLRNPHYLPEISVKVTLLNFMITPLGLDDQLLGIVAAKEKPALEEKKNELILEGAANKRNLKEIEDKILEVLSSSQGNILEDEAAINILSSSKVLSEEISSKQEITSRTEKEIDETRSGYKPVAKHGSILFFTISDLANIDPMYQYSLNWFINLFMHAINNSKKSNNLEERIQCLNDYFTYSIYQNICRSLFEKDKLLFSFILCVSLLKGRGQVDDREWRFLLTGGVALDNPFLNPAPDWLSEKSWAEIVRCSDLPAFKGFMHSFKEKVADWQIVYDSPSPQTAEYIAPWNQLNDMQKLIVLRLLRPDKMVPAVQDYIVKNIGPQFVEPPTFDISVSFADSMYFTPLIFVLSPGADPMAGLYKFAEEKGMGGTNLQTISLGQGQGPIAERMILQAIELGTWVVLQNCHLAASWLGELERICETVITDPAKTKPEFRLWLTSYPSPEFPVTVLQNGVKMTNEPPKGLRANLLRSYLNDPISDPAFFEGCNKPHVFKKLLFGLCFFHALIQERRKFGPLGWNIPYEFNESDLRISTRQLEMFINEYEEPPLTALTYLTGQCNYGGRVTDERDRRLILSILAIFYNEQIVASDDYRFSQSGVYYAPPEGPCDSYLVYIRSLPQLPHPEVFGLHENADISKDQHETQQLFSGILLTLPRQTGGSGKSSQEVIDELAQDILSKIPSAFNLEEVKTKFPVLYEESMNTVLIQELIRFNRLTSVIRSSLRDIQKAIKGLVVMSSELEEVFDSMMIGKLPSLWASKSYPSLKALGSYVTDLVARLQFFKDWIISGTAPPIFWISGFYFTQSFLTGVAQNFARKYKIPIDLLGFSFEVMPQNMNKSRKPKDGAYILGLFMEGARWDRTTQVIEESQPKILYDSMPVIWLKPGCKTDIRHDNSYECPVYKTSARRGTLSTTGHSTNYVLEIYLPTNKPPTHWINRGVALLCQLDD</sequence>
<evidence type="ECO:0000256" key="1">
    <source>
        <dbReference type="ARBA" id="ARBA00004430"/>
    </source>
</evidence>
<dbReference type="PANTHER" id="PTHR22878">
    <property type="entry name" value="DYNEIN HEAVY CHAIN 6, AXONEMAL-LIKE-RELATED"/>
    <property type="match status" value="1"/>
</dbReference>
<evidence type="ECO:0000259" key="19">
    <source>
        <dbReference type="Pfam" id="PF18199"/>
    </source>
</evidence>
<keyword evidence="9" id="KW-0969">Cilium</keyword>
<dbReference type="Pfam" id="PF12780">
    <property type="entry name" value="AAA_8"/>
    <property type="match status" value="1"/>
</dbReference>
<evidence type="ECO:0000256" key="9">
    <source>
        <dbReference type="ARBA" id="ARBA00023069"/>
    </source>
</evidence>
<dbReference type="FunFam" id="1.10.8.720:FF:000001">
    <property type="entry name" value="dynein heavy chain 7, axonemal"/>
    <property type="match status" value="1"/>
</dbReference>
<dbReference type="InterPro" id="IPR041228">
    <property type="entry name" value="Dynein_C"/>
</dbReference>
<keyword evidence="4" id="KW-0493">Microtubule</keyword>
<dbReference type="InterPro" id="IPR004273">
    <property type="entry name" value="Dynein_heavy_D6_P-loop"/>
</dbReference>
<evidence type="ECO:0000256" key="6">
    <source>
        <dbReference type="ARBA" id="ARBA00022840"/>
    </source>
</evidence>
<evidence type="ECO:0000259" key="16">
    <source>
        <dbReference type="Pfam" id="PF12780"/>
    </source>
</evidence>
<dbReference type="InterPro" id="IPR042219">
    <property type="entry name" value="AAA_lid_11_sf"/>
</dbReference>
<keyword evidence="6" id="KW-0067">ATP-binding</keyword>
<dbReference type="GO" id="GO:0045505">
    <property type="term" value="F:dynein intermediate chain binding"/>
    <property type="evidence" value="ECO:0007669"/>
    <property type="project" value="InterPro"/>
</dbReference>
<comment type="similarity">
    <text evidence="2">Belongs to the dynein heavy chain family.</text>
</comment>
<evidence type="ECO:0000256" key="12">
    <source>
        <dbReference type="ARBA" id="ARBA00023273"/>
    </source>
</evidence>
<dbReference type="Pfam" id="PF18198">
    <property type="entry name" value="AAA_lid_11"/>
    <property type="match status" value="1"/>
</dbReference>
<feature type="domain" description="Dynein heavy chain AAA lid" evidence="18">
    <location>
        <begin position="1053"/>
        <end position="1192"/>
    </location>
</feature>
<dbReference type="FunFam" id="1.20.1270.280:FF:000001">
    <property type="entry name" value="dynein heavy chain 7, axonemal"/>
    <property type="match status" value="1"/>
</dbReference>
<keyword evidence="10" id="KW-0505">Motor protein</keyword>
<dbReference type="Pfam" id="PF18199">
    <property type="entry name" value="Dynein_C"/>
    <property type="match status" value="1"/>
</dbReference>
<evidence type="ECO:0000259" key="18">
    <source>
        <dbReference type="Pfam" id="PF18198"/>
    </source>
</evidence>
<dbReference type="EMBL" id="VXIV02000164">
    <property type="protein sequence ID" value="KAF6040220.1"/>
    <property type="molecule type" value="Genomic_DNA"/>
</dbReference>
<dbReference type="GO" id="GO:0005524">
    <property type="term" value="F:ATP binding"/>
    <property type="evidence" value="ECO:0007669"/>
    <property type="project" value="UniProtKB-KW"/>
</dbReference>
<evidence type="ECO:0000256" key="10">
    <source>
        <dbReference type="ARBA" id="ARBA00023175"/>
    </source>
</evidence>
<dbReference type="Pfam" id="PF12781">
    <property type="entry name" value="AAA_9"/>
    <property type="match status" value="1"/>
</dbReference>
<dbReference type="Gene3D" id="1.10.8.1220">
    <property type="match status" value="1"/>
</dbReference>
<keyword evidence="11" id="KW-0206">Cytoskeleton</keyword>
<dbReference type="FunFam" id="3.10.490.20:FF:000001">
    <property type="entry name" value="dynein heavy chain 7, axonemal"/>
    <property type="match status" value="1"/>
</dbReference>
<evidence type="ECO:0000313" key="20">
    <source>
        <dbReference type="EMBL" id="KAF6040220.1"/>
    </source>
</evidence>
<dbReference type="Gene3D" id="6.10.140.1060">
    <property type="match status" value="1"/>
</dbReference>
<protein>
    <recommendedName>
        <fullName evidence="22">DNAH3</fullName>
    </recommendedName>
</protein>
<dbReference type="InterPro" id="IPR035706">
    <property type="entry name" value="AAA_9"/>
</dbReference>
<feature type="domain" description="Dynein heavy chain coiled coil stalk" evidence="15">
    <location>
        <begin position="69"/>
        <end position="408"/>
    </location>
</feature>
<evidence type="ECO:0000256" key="8">
    <source>
        <dbReference type="ARBA" id="ARBA00023054"/>
    </source>
</evidence>
<dbReference type="Gene3D" id="1.10.8.720">
    <property type="entry name" value="Region D6 of dynein motor"/>
    <property type="match status" value="1"/>
</dbReference>
<dbReference type="InterPro" id="IPR026983">
    <property type="entry name" value="DHC"/>
</dbReference>
<dbReference type="InterPro" id="IPR043160">
    <property type="entry name" value="Dynein_C_barrel"/>
</dbReference>
<dbReference type="FunFam" id="1.20.920.20:FF:000006">
    <property type="entry name" value="Dynein, axonemal, heavy chain 6"/>
    <property type="match status" value="1"/>
</dbReference>
<keyword evidence="5" id="KW-0547">Nucleotide-binding</keyword>
<organism evidence="20 21">
    <name type="scientific">Bugula neritina</name>
    <name type="common">Brown bryozoan</name>
    <name type="synonym">Sertularia neritina</name>
    <dbReference type="NCBI Taxonomy" id="10212"/>
    <lineage>
        <taxon>Eukaryota</taxon>
        <taxon>Metazoa</taxon>
        <taxon>Spiralia</taxon>
        <taxon>Lophotrochozoa</taxon>
        <taxon>Bryozoa</taxon>
        <taxon>Gymnolaemata</taxon>
        <taxon>Cheilostomatida</taxon>
        <taxon>Flustrina</taxon>
        <taxon>Buguloidea</taxon>
        <taxon>Bugulidae</taxon>
        <taxon>Bugula</taxon>
    </lineage>
</organism>
<evidence type="ECO:0000256" key="4">
    <source>
        <dbReference type="ARBA" id="ARBA00022701"/>
    </source>
</evidence>
<dbReference type="InterPro" id="IPR024317">
    <property type="entry name" value="Dynein_heavy_chain_D4_dom"/>
</dbReference>
<evidence type="ECO:0000256" key="2">
    <source>
        <dbReference type="ARBA" id="ARBA00008887"/>
    </source>
</evidence>
<name>A0A7J7KPV3_BUGNE</name>
<feature type="domain" description="Dynein heavy chain C-terminal" evidence="19">
    <location>
        <begin position="1198"/>
        <end position="1500"/>
    </location>
</feature>
<dbReference type="FunFam" id="3.40.50.300:FF:000362">
    <property type="entry name" value="Dynein, axonemal, heavy chain 6"/>
    <property type="match status" value="1"/>
</dbReference>
<evidence type="ECO:0000256" key="11">
    <source>
        <dbReference type="ARBA" id="ARBA00023212"/>
    </source>
</evidence>
<dbReference type="InterPro" id="IPR024743">
    <property type="entry name" value="Dynein_HC_stalk"/>
</dbReference>
<proteinExistence type="inferred from homology"/>
<keyword evidence="7" id="KW-0243">Dynein</keyword>
<dbReference type="Pfam" id="PF12777">
    <property type="entry name" value="MT"/>
    <property type="match status" value="1"/>
</dbReference>
<keyword evidence="8 13" id="KW-0175">Coiled coil</keyword>
<evidence type="ECO:0000256" key="5">
    <source>
        <dbReference type="ARBA" id="ARBA00022741"/>
    </source>
</evidence>
<dbReference type="GO" id="GO:0008569">
    <property type="term" value="F:minus-end-directed microtubule motor activity"/>
    <property type="evidence" value="ECO:0007669"/>
    <property type="project" value="InterPro"/>
</dbReference>
<feature type="domain" description="Dynein heavy chain ATP-binding dynein motor region" evidence="17">
    <location>
        <begin position="437"/>
        <end position="658"/>
    </location>
</feature>
<dbReference type="OrthoDB" id="5593012at2759"/>
<dbReference type="InterPro" id="IPR041658">
    <property type="entry name" value="AAA_lid_11"/>
</dbReference>
<feature type="domain" description="Dynein heavy chain AAA module D4" evidence="16">
    <location>
        <begin position="3"/>
        <end position="52"/>
    </location>
</feature>
<comment type="subcellular location">
    <subcellularLocation>
        <location evidence="1">Cytoplasm</location>
        <location evidence="1">Cytoskeleton</location>
        <location evidence="1">Cilium axoneme</location>
    </subcellularLocation>
</comment>
<dbReference type="Gene3D" id="3.10.490.20">
    <property type="match status" value="1"/>
</dbReference>
<comment type="caution">
    <text evidence="20">The sequence shown here is derived from an EMBL/GenBank/DDBJ whole genome shotgun (WGS) entry which is preliminary data.</text>
</comment>
<dbReference type="GO" id="GO:0005930">
    <property type="term" value="C:axoneme"/>
    <property type="evidence" value="ECO:0007669"/>
    <property type="project" value="UniProtKB-SubCell"/>
</dbReference>
<dbReference type="Gene3D" id="1.20.1270.280">
    <property type="match status" value="1"/>
</dbReference>
<dbReference type="PANTHER" id="PTHR22878:SF71">
    <property type="entry name" value="DYNEIN, AXONEMAL, HEAVY CHAIN 3"/>
    <property type="match status" value="1"/>
</dbReference>
<feature type="coiled-coil region" evidence="13">
    <location>
        <begin position="290"/>
        <end position="355"/>
    </location>
</feature>
<evidence type="ECO:0000259" key="15">
    <source>
        <dbReference type="Pfam" id="PF12777"/>
    </source>
</evidence>
<evidence type="ECO:0000259" key="14">
    <source>
        <dbReference type="Pfam" id="PF03028"/>
    </source>
</evidence>
<evidence type="ECO:0000256" key="13">
    <source>
        <dbReference type="SAM" id="Coils"/>
    </source>
</evidence>
<evidence type="ECO:0000313" key="21">
    <source>
        <dbReference type="Proteomes" id="UP000593567"/>
    </source>
</evidence>
<feature type="domain" description="Dynein heavy chain region D6 P-loop" evidence="14">
    <location>
        <begin position="904"/>
        <end position="1018"/>
    </location>
</feature>
<dbReference type="FunFam" id="1.10.8.1220:FF:000001">
    <property type="entry name" value="Dynein axonemal heavy chain 5"/>
    <property type="match status" value="1"/>
</dbReference>
<accession>A0A7J7KPV3</accession>
<dbReference type="FunFam" id="3.40.50.300:FF:000223">
    <property type="entry name" value="Dynein heavy chain 3, axonemal"/>
    <property type="match status" value="1"/>
</dbReference>
<evidence type="ECO:0000256" key="7">
    <source>
        <dbReference type="ARBA" id="ARBA00023017"/>
    </source>
</evidence>
<dbReference type="GO" id="GO:0005874">
    <property type="term" value="C:microtubule"/>
    <property type="evidence" value="ECO:0007669"/>
    <property type="project" value="UniProtKB-KW"/>
</dbReference>
<dbReference type="InterPro" id="IPR027417">
    <property type="entry name" value="P-loop_NTPase"/>
</dbReference>
<gene>
    <name evidence="20" type="ORF">EB796_001434</name>
</gene>
<evidence type="ECO:0000259" key="17">
    <source>
        <dbReference type="Pfam" id="PF12781"/>
    </source>
</evidence>
<dbReference type="GO" id="GO:0051959">
    <property type="term" value="F:dynein light intermediate chain binding"/>
    <property type="evidence" value="ECO:0007669"/>
    <property type="project" value="InterPro"/>
</dbReference>
<dbReference type="Gene3D" id="3.40.50.300">
    <property type="entry name" value="P-loop containing nucleotide triphosphate hydrolases"/>
    <property type="match status" value="2"/>
</dbReference>
<evidence type="ECO:0008006" key="22">
    <source>
        <dbReference type="Google" id="ProtNLM"/>
    </source>
</evidence>
<dbReference type="GO" id="GO:0007018">
    <property type="term" value="P:microtubule-based movement"/>
    <property type="evidence" value="ECO:0007669"/>
    <property type="project" value="InterPro"/>
</dbReference>
<dbReference type="Gene3D" id="1.20.920.20">
    <property type="match status" value="1"/>
</dbReference>
<dbReference type="GO" id="GO:0030286">
    <property type="term" value="C:dynein complex"/>
    <property type="evidence" value="ECO:0007669"/>
    <property type="project" value="UniProtKB-KW"/>
</dbReference>
<reference evidence="20" key="1">
    <citation type="submission" date="2020-06" db="EMBL/GenBank/DDBJ databases">
        <title>Draft genome of Bugula neritina, a colonial animal packing powerful symbionts and potential medicines.</title>
        <authorList>
            <person name="Rayko M."/>
        </authorList>
    </citation>
    <scope>NUCLEOTIDE SEQUENCE [LARGE SCALE GENOMIC DNA]</scope>
    <source>
        <strain evidence="20">Kwan_BN1</strain>
    </source>
</reference>
<evidence type="ECO:0000256" key="3">
    <source>
        <dbReference type="ARBA" id="ARBA00022490"/>
    </source>
</evidence>
<keyword evidence="3" id="KW-0963">Cytoplasm</keyword>
<keyword evidence="12" id="KW-0966">Cell projection</keyword>
<dbReference type="Proteomes" id="UP000593567">
    <property type="component" value="Unassembled WGS sequence"/>
</dbReference>